<gene>
    <name evidence="1" type="ORF">LEP1GSC123_0984</name>
</gene>
<comment type="caution">
    <text evidence="1">The sequence shown here is derived from an EMBL/GenBank/DDBJ whole genome shotgun (WGS) entry which is preliminary data.</text>
</comment>
<dbReference type="AlphaFoldDB" id="M3H226"/>
<dbReference type="BioCyc" id="LBOR1193007:G11KN-1910-MONOMER"/>
<accession>M3H226</accession>
<sequence>MLKICIIPIFICFSLGVFAEKVESDRVLIKKNIIKRRKRITIRKKNPCL</sequence>
<evidence type="ECO:0000313" key="2">
    <source>
        <dbReference type="Proteomes" id="UP000011783"/>
    </source>
</evidence>
<organism evidence="1 2">
    <name type="scientific">Leptospira borgpetersenii str. 200701203</name>
    <dbReference type="NCBI Taxonomy" id="1193007"/>
    <lineage>
        <taxon>Bacteria</taxon>
        <taxon>Pseudomonadati</taxon>
        <taxon>Spirochaetota</taxon>
        <taxon>Spirochaetia</taxon>
        <taxon>Leptospirales</taxon>
        <taxon>Leptospiraceae</taxon>
        <taxon>Leptospira</taxon>
    </lineage>
</organism>
<dbReference type="Proteomes" id="UP000011783">
    <property type="component" value="Unassembled WGS sequence"/>
</dbReference>
<dbReference type="EMBL" id="AKWO02000031">
    <property type="protein sequence ID" value="EMG01134.1"/>
    <property type="molecule type" value="Genomic_DNA"/>
</dbReference>
<name>M3H226_LEPBO</name>
<protein>
    <submittedName>
        <fullName evidence="1">Uncharacterized protein</fullName>
    </submittedName>
</protein>
<proteinExistence type="predicted"/>
<reference evidence="1 2" key="1">
    <citation type="submission" date="2013-01" db="EMBL/GenBank/DDBJ databases">
        <authorList>
            <person name="Harkins D.M."/>
            <person name="Durkin A.S."/>
            <person name="Brinkac L.M."/>
            <person name="Haft D.H."/>
            <person name="Selengut J.D."/>
            <person name="Sanka R."/>
            <person name="DePew J."/>
            <person name="Purushe J."/>
            <person name="Picardeau M."/>
            <person name="Werts C."/>
            <person name="Goarant C."/>
            <person name="Vinetz J.M."/>
            <person name="Sutton G.G."/>
            <person name="Nierman W.C."/>
            <person name="Fouts D.E."/>
        </authorList>
    </citation>
    <scope>NUCLEOTIDE SEQUENCE [LARGE SCALE GENOMIC DNA]</scope>
    <source>
        <strain evidence="1 2">200701203</strain>
    </source>
</reference>
<evidence type="ECO:0000313" key="1">
    <source>
        <dbReference type="EMBL" id="EMG01134.1"/>
    </source>
</evidence>